<comment type="similarity">
    <text evidence="1">Belongs to the Rv1128c/1148c/1588c/1702c/1945/3466 family.</text>
</comment>
<comment type="caution">
    <text evidence="3">The sequence shown here is derived from an EMBL/GenBank/DDBJ whole genome shotgun (WGS) entry which is preliminary data.</text>
</comment>
<dbReference type="InterPro" id="IPR002711">
    <property type="entry name" value="HNH"/>
</dbReference>
<dbReference type="Proteomes" id="UP000016462">
    <property type="component" value="Unassembled WGS sequence"/>
</dbReference>
<protein>
    <recommendedName>
        <fullName evidence="2">HNH nuclease domain-containing protein</fullName>
    </recommendedName>
</protein>
<proteinExistence type="inferred from homology"/>
<dbReference type="GO" id="GO:0004519">
    <property type="term" value="F:endonuclease activity"/>
    <property type="evidence" value="ECO:0007669"/>
    <property type="project" value="InterPro"/>
</dbReference>
<dbReference type="Gene3D" id="1.10.30.50">
    <property type="match status" value="1"/>
</dbReference>
<accession>U1MQT3</accession>
<dbReference type="GO" id="GO:0003676">
    <property type="term" value="F:nucleic acid binding"/>
    <property type="evidence" value="ECO:0007669"/>
    <property type="project" value="InterPro"/>
</dbReference>
<reference evidence="3 4" key="1">
    <citation type="journal article" date="2013" name="Genome Announc.">
        <title>First draft genome sequence from a member of the genus agrococcus, isolated from modern microbialites.</title>
        <authorList>
            <person name="White R.A.III."/>
            <person name="Grassa C.J."/>
            <person name="Suttle C.A."/>
        </authorList>
    </citation>
    <scope>NUCLEOTIDE SEQUENCE [LARGE SCALE GENOMIC DNA]</scope>
    <source>
        <strain evidence="3 4">RW1</strain>
    </source>
</reference>
<dbReference type="Pfam" id="PF02720">
    <property type="entry name" value="DUF222"/>
    <property type="match status" value="1"/>
</dbReference>
<dbReference type="InterPro" id="IPR003870">
    <property type="entry name" value="DUF222"/>
</dbReference>
<evidence type="ECO:0000256" key="1">
    <source>
        <dbReference type="ARBA" id="ARBA00023450"/>
    </source>
</evidence>
<dbReference type="CDD" id="cd00085">
    <property type="entry name" value="HNHc"/>
    <property type="match status" value="1"/>
</dbReference>
<gene>
    <name evidence="3" type="ORF">L332_00955</name>
</gene>
<feature type="domain" description="HNH nuclease" evidence="2">
    <location>
        <begin position="377"/>
        <end position="429"/>
    </location>
</feature>
<keyword evidence="4" id="KW-1185">Reference proteome</keyword>
<dbReference type="InterPro" id="IPR003615">
    <property type="entry name" value="HNH_nuc"/>
</dbReference>
<name>U1MQT3_9MICO</name>
<evidence type="ECO:0000313" key="3">
    <source>
        <dbReference type="EMBL" id="ERG63030.1"/>
    </source>
</evidence>
<dbReference type="Pfam" id="PF01844">
    <property type="entry name" value="HNH"/>
    <property type="match status" value="1"/>
</dbReference>
<dbReference type="GO" id="GO:0008270">
    <property type="term" value="F:zinc ion binding"/>
    <property type="evidence" value="ECO:0007669"/>
    <property type="project" value="InterPro"/>
</dbReference>
<sequence>MDGQQRQGRSPEAARLRERLAAVQADVEAILTAFEGMGDVERWDAFAAVGELARLADGALVRVAGVVERSVPAMDAPNQARTFGYRSTKTALRHEAGVSASRAKAILQLARASTPRVGSTGLPLEPLYPHVAGALEDGSIAIDQCRVIVEVLESAGGRADPDARLAAEEDLVGAAVGEHRPGERGYDDAVPTPPELLAVTARQWLSALDPDGAEPREDQQVAEREFTLAQCPDGMFRGRVAFPPVEGAEVMAVLAAYDSPRTGDGFENPDAPADDERTDAQRHADVLVGLFRAHARSGEPPRPGGDAPTLLVAITQAELDKHAEGRPATCDIVETGETVPAALAARIVCDGFVQAALVDGDGHVLELGRRKRLFSLWQRIAIMLRDRHCQGPDCRIPASWGDVHHVLRWADGGPTDTDNGILLCPTCHREVHSGRLRIDRIGTRWRVTRVLLPPIRRPRRRRRGPITGRFGAAIGQLAGTSQRFTTRL</sequence>
<dbReference type="RefSeq" id="WP_021011722.1">
    <property type="nucleotide sequence ID" value="NZ_ASHR01000042.1"/>
</dbReference>
<dbReference type="OrthoDB" id="5177627at2"/>
<dbReference type="AlphaFoldDB" id="U1MQT3"/>
<evidence type="ECO:0000259" key="2">
    <source>
        <dbReference type="SMART" id="SM00507"/>
    </source>
</evidence>
<evidence type="ECO:0000313" key="4">
    <source>
        <dbReference type="Proteomes" id="UP000016462"/>
    </source>
</evidence>
<organism evidence="3 4">
    <name type="scientific">Agrococcus pavilionensis RW1</name>
    <dbReference type="NCBI Taxonomy" id="1330458"/>
    <lineage>
        <taxon>Bacteria</taxon>
        <taxon>Bacillati</taxon>
        <taxon>Actinomycetota</taxon>
        <taxon>Actinomycetes</taxon>
        <taxon>Micrococcales</taxon>
        <taxon>Microbacteriaceae</taxon>
        <taxon>Agrococcus</taxon>
    </lineage>
</organism>
<dbReference type="EMBL" id="ASHR01000042">
    <property type="protein sequence ID" value="ERG63030.1"/>
    <property type="molecule type" value="Genomic_DNA"/>
</dbReference>
<dbReference type="SMART" id="SM00507">
    <property type="entry name" value="HNHc"/>
    <property type="match status" value="1"/>
</dbReference>